<name>A0A382FBG7_9ZZZZ</name>
<gene>
    <name evidence="3" type="ORF">METZ01_LOCUS212508</name>
</gene>
<feature type="region of interest" description="Disordered" evidence="1">
    <location>
        <begin position="221"/>
        <end position="275"/>
    </location>
</feature>
<dbReference type="InterPro" id="IPR004821">
    <property type="entry name" value="Cyt_trans-like"/>
</dbReference>
<feature type="non-terminal residue" evidence="3">
    <location>
        <position position="275"/>
    </location>
</feature>
<evidence type="ECO:0000256" key="1">
    <source>
        <dbReference type="SAM" id="MobiDB-lite"/>
    </source>
</evidence>
<feature type="compositionally biased region" description="Basic and acidic residues" evidence="1">
    <location>
        <begin position="221"/>
        <end position="236"/>
    </location>
</feature>
<feature type="compositionally biased region" description="Basic residues" evidence="1">
    <location>
        <begin position="250"/>
        <end position="275"/>
    </location>
</feature>
<dbReference type="Gene3D" id="3.40.50.620">
    <property type="entry name" value="HUPs"/>
    <property type="match status" value="1"/>
</dbReference>
<dbReference type="Pfam" id="PF01467">
    <property type="entry name" value="CTP_transf_like"/>
    <property type="match status" value="1"/>
</dbReference>
<accession>A0A382FBG7</accession>
<proteinExistence type="predicted"/>
<dbReference type="SUPFAM" id="SSF52374">
    <property type="entry name" value="Nucleotidylyl transferase"/>
    <property type="match status" value="1"/>
</dbReference>
<dbReference type="AlphaFoldDB" id="A0A382FBG7"/>
<dbReference type="GO" id="GO:0003824">
    <property type="term" value="F:catalytic activity"/>
    <property type="evidence" value="ECO:0007669"/>
    <property type="project" value="InterPro"/>
</dbReference>
<evidence type="ECO:0000313" key="3">
    <source>
        <dbReference type="EMBL" id="SVB59654.1"/>
    </source>
</evidence>
<feature type="domain" description="Cytidyltransferase-like" evidence="2">
    <location>
        <begin position="6"/>
        <end position="115"/>
    </location>
</feature>
<sequence>MKVVFTFGRFNPPTIGHEKLIKKVESVAGSGADFLIYPSWTQSPDKDPMPHEVKVKYMKLAFRKYADKIISDPKCKTAIHVVTKLHDAGYTDVTMVVGGDRVSDFNKLINKYNGVKAKHGFYEFANGVKVVSAGERDPDATGVEGMSASKMRKAAVDGDFESFKTGIPNVMPDKMKKQMFDDLRKHMVVEASERDYKDEYAKFQSSPERIKYRAELNKYNREKGTYGNGDGKDASHKNGKIVGFEDQSKNRGRREKSRLKGYKKNQVKRARKKVS</sequence>
<dbReference type="InterPro" id="IPR014729">
    <property type="entry name" value="Rossmann-like_a/b/a_fold"/>
</dbReference>
<evidence type="ECO:0000259" key="2">
    <source>
        <dbReference type="Pfam" id="PF01467"/>
    </source>
</evidence>
<protein>
    <recommendedName>
        <fullName evidence="2">Cytidyltransferase-like domain-containing protein</fullName>
    </recommendedName>
</protein>
<dbReference type="EMBL" id="UINC01048738">
    <property type="protein sequence ID" value="SVB59654.1"/>
    <property type="molecule type" value="Genomic_DNA"/>
</dbReference>
<organism evidence="3">
    <name type="scientific">marine metagenome</name>
    <dbReference type="NCBI Taxonomy" id="408172"/>
    <lineage>
        <taxon>unclassified sequences</taxon>
        <taxon>metagenomes</taxon>
        <taxon>ecological metagenomes</taxon>
    </lineage>
</organism>
<reference evidence="3" key="1">
    <citation type="submission" date="2018-05" db="EMBL/GenBank/DDBJ databases">
        <authorList>
            <person name="Lanie J.A."/>
            <person name="Ng W.-L."/>
            <person name="Kazmierczak K.M."/>
            <person name="Andrzejewski T.M."/>
            <person name="Davidsen T.M."/>
            <person name="Wayne K.J."/>
            <person name="Tettelin H."/>
            <person name="Glass J.I."/>
            <person name="Rusch D."/>
            <person name="Podicherti R."/>
            <person name="Tsui H.-C.T."/>
            <person name="Winkler M.E."/>
        </authorList>
    </citation>
    <scope>NUCLEOTIDE SEQUENCE</scope>
</reference>